<comment type="caution">
    <text evidence="1">The sequence shown here is derived from an EMBL/GenBank/DDBJ whole genome shotgun (WGS) entry which is preliminary data.</text>
</comment>
<accession>A0ABQ5I7K4</accession>
<dbReference type="EMBL" id="BQNB010020407">
    <property type="protein sequence ID" value="GJT95625.1"/>
    <property type="molecule type" value="Genomic_DNA"/>
</dbReference>
<name>A0ABQ5I7K4_9ASTR</name>
<proteinExistence type="predicted"/>
<protein>
    <submittedName>
        <fullName evidence="1">Uncharacterized protein</fullName>
    </submittedName>
</protein>
<sequence>MLIVEGAGAQRNEFESMFGQDKDANGNSTYKMFTPVSVVGSSYVNLSGSIPVNAATLPNVILLLISHD</sequence>
<reference evidence="1" key="2">
    <citation type="submission" date="2022-01" db="EMBL/GenBank/DDBJ databases">
        <authorList>
            <person name="Yamashiro T."/>
            <person name="Shiraishi A."/>
            <person name="Satake H."/>
            <person name="Nakayama K."/>
        </authorList>
    </citation>
    <scope>NUCLEOTIDE SEQUENCE</scope>
</reference>
<gene>
    <name evidence="1" type="ORF">Tco_1091143</name>
</gene>
<keyword evidence="2" id="KW-1185">Reference proteome</keyword>
<reference evidence="1" key="1">
    <citation type="journal article" date="2022" name="Int. J. Mol. Sci.">
        <title>Draft Genome of Tanacetum Coccineum: Genomic Comparison of Closely Related Tanacetum-Family Plants.</title>
        <authorList>
            <person name="Yamashiro T."/>
            <person name="Shiraishi A."/>
            <person name="Nakayama K."/>
            <person name="Satake H."/>
        </authorList>
    </citation>
    <scope>NUCLEOTIDE SEQUENCE</scope>
</reference>
<evidence type="ECO:0000313" key="1">
    <source>
        <dbReference type="EMBL" id="GJT95625.1"/>
    </source>
</evidence>
<organism evidence="1 2">
    <name type="scientific">Tanacetum coccineum</name>
    <dbReference type="NCBI Taxonomy" id="301880"/>
    <lineage>
        <taxon>Eukaryota</taxon>
        <taxon>Viridiplantae</taxon>
        <taxon>Streptophyta</taxon>
        <taxon>Embryophyta</taxon>
        <taxon>Tracheophyta</taxon>
        <taxon>Spermatophyta</taxon>
        <taxon>Magnoliopsida</taxon>
        <taxon>eudicotyledons</taxon>
        <taxon>Gunneridae</taxon>
        <taxon>Pentapetalae</taxon>
        <taxon>asterids</taxon>
        <taxon>campanulids</taxon>
        <taxon>Asterales</taxon>
        <taxon>Asteraceae</taxon>
        <taxon>Asteroideae</taxon>
        <taxon>Anthemideae</taxon>
        <taxon>Anthemidinae</taxon>
        <taxon>Tanacetum</taxon>
    </lineage>
</organism>
<evidence type="ECO:0000313" key="2">
    <source>
        <dbReference type="Proteomes" id="UP001151760"/>
    </source>
</evidence>
<dbReference type="Proteomes" id="UP001151760">
    <property type="component" value="Unassembled WGS sequence"/>
</dbReference>